<dbReference type="EMBL" id="CP051677">
    <property type="protein sequence ID" value="QJD80498.1"/>
    <property type="molecule type" value="Genomic_DNA"/>
</dbReference>
<dbReference type="KEGG" id="srho:HH216_20265"/>
<dbReference type="Proteomes" id="UP000501128">
    <property type="component" value="Chromosome"/>
</dbReference>
<evidence type="ECO:0000313" key="1">
    <source>
        <dbReference type="EMBL" id="QJD80498.1"/>
    </source>
</evidence>
<proteinExistence type="predicted"/>
<accession>A0A7L5DV70</accession>
<gene>
    <name evidence="1" type="ORF">HH216_20265</name>
</gene>
<protein>
    <submittedName>
        <fullName evidence="1">HAD-IG family 5'-nucleotidase</fullName>
    </submittedName>
</protein>
<dbReference type="AlphaFoldDB" id="A0A7L5DV70"/>
<dbReference type="RefSeq" id="WP_169552457.1">
    <property type="nucleotide sequence ID" value="NZ_CP051677.1"/>
</dbReference>
<reference evidence="1 2" key="1">
    <citation type="submission" date="2020-04" db="EMBL/GenBank/DDBJ databases">
        <title>Genome sequencing of novel species.</title>
        <authorList>
            <person name="Heo J."/>
            <person name="Kim S.-J."/>
            <person name="Kim J.-S."/>
            <person name="Hong S.-B."/>
            <person name="Kwon S.-W."/>
        </authorList>
    </citation>
    <scope>NUCLEOTIDE SEQUENCE [LARGE SCALE GENOMIC DNA]</scope>
    <source>
        <strain evidence="1 2">CJU-R4</strain>
    </source>
</reference>
<sequence length="65" mass="7570">MSVQEIEQAIEALPEKDVHTLADWLIERRNQLWDQQIKEDADSGRLDALLDELKEDIRQGRTSPL</sequence>
<evidence type="ECO:0000313" key="2">
    <source>
        <dbReference type="Proteomes" id="UP000501128"/>
    </source>
</evidence>
<organism evidence="1 2">
    <name type="scientific">Spirosoma rhododendri</name>
    <dbReference type="NCBI Taxonomy" id="2728024"/>
    <lineage>
        <taxon>Bacteria</taxon>
        <taxon>Pseudomonadati</taxon>
        <taxon>Bacteroidota</taxon>
        <taxon>Cytophagia</taxon>
        <taxon>Cytophagales</taxon>
        <taxon>Cytophagaceae</taxon>
        <taxon>Spirosoma</taxon>
    </lineage>
</organism>
<name>A0A7L5DV70_9BACT</name>
<keyword evidence="2" id="KW-1185">Reference proteome</keyword>